<dbReference type="Proteomes" id="UP000824239">
    <property type="component" value="Unassembled WGS sequence"/>
</dbReference>
<protein>
    <submittedName>
        <fullName evidence="3">YdcF family protein</fullName>
    </submittedName>
</protein>
<dbReference type="AlphaFoldDB" id="A0A9D1IW80"/>
<keyword evidence="1" id="KW-1133">Transmembrane helix</keyword>
<dbReference type="GO" id="GO:0043164">
    <property type="term" value="P:Gram-negative-bacterium-type cell wall biogenesis"/>
    <property type="evidence" value="ECO:0007669"/>
    <property type="project" value="TreeGrafter"/>
</dbReference>
<dbReference type="PANTHER" id="PTHR30336">
    <property type="entry name" value="INNER MEMBRANE PROTEIN, PROBABLE PERMEASE"/>
    <property type="match status" value="1"/>
</dbReference>
<dbReference type="Gene3D" id="3.40.50.620">
    <property type="entry name" value="HUPs"/>
    <property type="match status" value="1"/>
</dbReference>
<dbReference type="GO" id="GO:0000270">
    <property type="term" value="P:peptidoglycan metabolic process"/>
    <property type="evidence" value="ECO:0007669"/>
    <property type="project" value="TreeGrafter"/>
</dbReference>
<name>A0A9D1IW80_9FIRM</name>
<proteinExistence type="predicted"/>
<evidence type="ECO:0000256" key="1">
    <source>
        <dbReference type="SAM" id="Phobius"/>
    </source>
</evidence>
<evidence type="ECO:0000259" key="2">
    <source>
        <dbReference type="Pfam" id="PF02698"/>
    </source>
</evidence>
<dbReference type="InterPro" id="IPR014729">
    <property type="entry name" value="Rossmann-like_a/b/a_fold"/>
</dbReference>
<dbReference type="GO" id="GO:0005886">
    <property type="term" value="C:plasma membrane"/>
    <property type="evidence" value="ECO:0007669"/>
    <property type="project" value="TreeGrafter"/>
</dbReference>
<evidence type="ECO:0000313" key="4">
    <source>
        <dbReference type="Proteomes" id="UP000824239"/>
    </source>
</evidence>
<dbReference type="InterPro" id="IPR003848">
    <property type="entry name" value="DUF218"/>
</dbReference>
<evidence type="ECO:0000313" key="3">
    <source>
        <dbReference type="EMBL" id="HIR50826.1"/>
    </source>
</evidence>
<comment type="caution">
    <text evidence="3">The sequence shown here is derived from an EMBL/GenBank/DDBJ whole genome shotgun (WGS) entry which is preliminary data.</text>
</comment>
<keyword evidence="1" id="KW-0812">Transmembrane</keyword>
<reference evidence="3" key="2">
    <citation type="journal article" date="2021" name="PeerJ">
        <title>Extensive microbial diversity within the chicken gut microbiome revealed by metagenomics and culture.</title>
        <authorList>
            <person name="Gilroy R."/>
            <person name="Ravi A."/>
            <person name="Getino M."/>
            <person name="Pursley I."/>
            <person name="Horton D.L."/>
            <person name="Alikhan N.F."/>
            <person name="Baker D."/>
            <person name="Gharbi K."/>
            <person name="Hall N."/>
            <person name="Watson M."/>
            <person name="Adriaenssens E.M."/>
            <person name="Foster-Nyarko E."/>
            <person name="Jarju S."/>
            <person name="Secka A."/>
            <person name="Antonio M."/>
            <person name="Oren A."/>
            <person name="Chaudhuri R.R."/>
            <person name="La Ragione R."/>
            <person name="Hildebrand F."/>
            <person name="Pallen M.J."/>
        </authorList>
    </citation>
    <scope>NUCLEOTIDE SEQUENCE</scope>
    <source>
        <strain evidence="3">ChiBcec15-4380</strain>
    </source>
</reference>
<feature type="domain" description="DUF218" evidence="2">
    <location>
        <begin position="59"/>
        <end position="189"/>
    </location>
</feature>
<keyword evidence="1" id="KW-0472">Membrane</keyword>
<organism evidence="3 4">
    <name type="scientific">Candidatus Avoscillospira avicola</name>
    <dbReference type="NCBI Taxonomy" id="2840706"/>
    <lineage>
        <taxon>Bacteria</taxon>
        <taxon>Bacillati</taxon>
        <taxon>Bacillota</taxon>
        <taxon>Clostridia</taxon>
        <taxon>Eubacteriales</taxon>
        <taxon>Oscillospiraceae</taxon>
        <taxon>Oscillospiraceae incertae sedis</taxon>
        <taxon>Candidatus Avoscillospira</taxon>
    </lineage>
</organism>
<gene>
    <name evidence="3" type="ORF">IAA53_06015</name>
</gene>
<dbReference type="EMBL" id="DVHE01000048">
    <property type="protein sequence ID" value="HIR50826.1"/>
    <property type="molecule type" value="Genomic_DNA"/>
</dbReference>
<dbReference type="PANTHER" id="PTHR30336:SF4">
    <property type="entry name" value="ENVELOPE BIOGENESIS FACTOR ELYC"/>
    <property type="match status" value="1"/>
</dbReference>
<feature type="transmembrane region" description="Helical" evidence="1">
    <location>
        <begin position="6"/>
        <end position="21"/>
    </location>
</feature>
<accession>A0A9D1IW80</accession>
<dbReference type="InterPro" id="IPR051599">
    <property type="entry name" value="Cell_Envelope_Assoc"/>
</dbReference>
<sequence>MNYLYLTLAVLAGGLLLGFLLKKTVRRILHAALLLVLVLVAIGTAIVYSPPENAPLEPDYAVVLGAALEDGQATEELQNRLELGLQYLAETDGVLILSGGDPDGDGITEAQVMADWMESHGADLSRVYQEDQARDTRENLQFSRALAQSLGLETQTVLILTSDYHQTRAQYLAHAQGQEAVGLSCETPTAARLAASVREVYAFVKAWAETRLGSS</sequence>
<reference evidence="3" key="1">
    <citation type="submission" date="2020-10" db="EMBL/GenBank/DDBJ databases">
        <authorList>
            <person name="Gilroy R."/>
        </authorList>
    </citation>
    <scope>NUCLEOTIDE SEQUENCE</scope>
    <source>
        <strain evidence="3">ChiBcec15-4380</strain>
    </source>
</reference>
<feature type="transmembrane region" description="Helical" evidence="1">
    <location>
        <begin position="28"/>
        <end position="48"/>
    </location>
</feature>
<dbReference type="Pfam" id="PF02698">
    <property type="entry name" value="DUF218"/>
    <property type="match status" value="1"/>
</dbReference>
<dbReference type="CDD" id="cd06259">
    <property type="entry name" value="YdcF-like"/>
    <property type="match status" value="1"/>
</dbReference>